<protein>
    <recommendedName>
        <fullName evidence="4 10">4-alpha-glucanotransferase</fullName>
        <ecNumber evidence="3 10">2.4.1.25</ecNumber>
    </recommendedName>
    <alternativeName>
        <fullName evidence="8 10">Amylomaltase</fullName>
    </alternativeName>
    <alternativeName>
        <fullName evidence="9 10">Disproportionating enzyme</fullName>
    </alternativeName>
</protein>
<organism evidence="12 13">
    <name type="scientific">Pseudonocardia nematodicida</name>
    <dbReference type="NCBI Taxonomy" id="1206997"/>
    <lineage>
        <taxon>Bacteria</taxon>
        <taxon>Bacillati</taxon>
        <taxon>Actinomycetota</taxon>
        <taxon>Actinomycetes</taxon>
        <taxon>Pseudonocardiales</taxon>
        <taxon>Pseudonocardiaceae</taxon>
        <taxon>Pseudonocardia</taxon>
    </lineage>
</organism>
<comment type="similarity">
    <text evidence="2 10">Belongs to the disproportionating enzyme family.</text>
</comment>
<feature type="region of interest" description="Disordered" evidence="11">
    <location>
        <begin position="65"/>
        <end position="110"/>
    </location>
</feature>
<evidence type="ECO:0000256" key="11">
    <source>
        <dbReference type="SAM" id="MobiDB-lite"/>
    </source>
</evidence>
<dbReference type="SUPFAM" id="SSF51445">
    <property type="entry name" value="(Trans)glycosidases"/>
    <property type="match status" value="1"/>
</dbReference>
<keyword evidence="7 10" id="KW-0119">Carbohydrate metabolism</keyword>
<comment type="catalytic activity">
    <reaction evidence="1 10">
        <text>Transfers a segment of a (1-&gt;4)-alpha-D-glucan to a new position in an acceptor, which may be glucose or a (1-&gt;4)-alpha-D-glucan.</text>
        <dbReference type="EC" id="2.4.1.25"/>
    </reaction>
</comment>
<sequence length="668" mass="71702">MTRDPVDPELAEIADAHGVATSFLDGTRTERQIDAAVVRNVLDLLEIDVAGPQARRIALADVREKAARGTPPPTIGMRSDRARTVASRGRLTASDGTAADREWTSDVDGELPAGLEPGRYLLETDAGRSAVVVAPPALPDPPRTWGWMLQLYALHSRRSWGIGDLGDLTDLVRNAHGAGAVLLNPLHAITPVPPVQPSPYTPSSRRYTTPLALRVTDLPAYADADAGTRAEVDALRPETAGDRIGHDRVWAAKRSALEALWRSAGRPDGDPDPDLAAFATFCALAERHGGRWSLWPEGLRRPDGSGVAAARAELAPRIAFHAWVQRQAQAQLAGVRAAARDAGMPVGVIHDLAVGCDPEGADAWMLQDVLALGATVGAPPDAFNQRGQTWGLPPWRPDRLADTGYAAFGDMTRALLGHADGLRIDHVMGLWRLWWVPSGETADRGTYVHYDAEAMLAVLLLEAHRADALVVGEDLGTVLPEVREDMAERNLLGSTVLWFSRDPDPATGGDDGPLRPPSRWPERSVATISTHDLPTATGFLRGEHVRVRAALGLLDDPDAEAVKAAAERDELVALLVDEGLLDPADSGDVDTVVVALHALLASAPSRLVLASLYDVLDEDRQPNLPGTVDEYPNWRLPLPVGLEEALADDRVRRVAEVLARRTGPDATS</sequence>
<gene>
    <name evidence="12" type="primary">malQ</name>
    <name evidence="12" type="ORF">WIS52_29540</name>
</gene>
<dbReference type="PANTHER" id="PTHR32438:SF5">
    <property type="entry name" value="4-ALPHA-GLUCANOTRANSFERASE DPE1, CHLOROPLASTIC_AMYLOPLASTIC"/>
    <property type="match status" value="1"/>
</dbReference>
<name>A0ABV1KJJ3_9PSEU</name>
<evidence type="ECO:0000313" key="12">
    <source>
        <dbReference type="EMBL" id="MEQ3554630.1"/>
    </source>
</evidence>
<comment type="caution">
    <text evidence="12">The sequence shown here is derived from an EMBL/GenBank/DDBJ whole genome shotgun (WGS) entry which is preliminary data.</text>
</comment>
<dbReference type="NCBIfam" id="TIGR00217">
    <property type="entry name" value="malQ"/>
    <property type="match status" value="1"/>
</dbReference>
<keyword evidence="13" id="KW-1185">Reference proteome</keyword>
<evidence type="ECO:0000256" key="1">
    <source>
        <dbReference type="ARBA" id="ARBA00000439"/>
    </source>
</evidence>
<keyword evidence="5 10" id="KW-0328">Glycosyltransferase</keyword>
<dbReference type="RefSeq" id="WP_349301699.1">
    <property type="nucleotide sequence ID" value="NZ_JBEDNQ010000015.1"/>
</dbReference>
<dbReference type="InterPro" id="IPR003385">
    <property type="entry name" value="Glyco_hydro_77"/>
</dbReference>
<evidence type="ECO:0000256" key="2">
    <source>
        <dbReference type="ARBA" id="ARBA00005684"/>
    </source>
</evidence>
<evidence type="ECO:0000256" key="8">
    <source>
        <dbReference type="ARBA" id="ARBA00031423"/>
    </source>
</evidence>
<keyword evidence="6 10" id="KW-0808">Transferase</keyword>
<proteinExistence type="inferred from homology"/>
<dbReference type="Pfam" id="PF02446">
    <property type="entry name" value="Glyco_hydro_77"/>
    <property type="match status" value="1"/>
</dbReference>
<evidence type="ECO:0000256" key="7">
    <source>
        <dbReference type="ARBA" id="ARBA00023277"/>
    </source>
</evidence>
<dbReference type="Gene3D" id="3.20.20.80">
    <property type="entry name" value="Glycosidases"/>
    <property type="match status" value="1"/>
</dbReference>
<dbReference type="PANTHER" id="PTHR32438">
    <property type="entry name" value="4-ALPHA-GLUCANOTRANSFERASE DPE1, CHLOROPLASTIC/AMYLOPLASTIC"/>
    <property type="match status" value="1"/>
</dbReference>
<accession>A0ABV1KJJ3</accession>
<dbReference type="EC" id="2.4.1.25" evidence="3 10"/>
<evidence type="ECO:0000256" key="4">
    <source>
        <dbReference type="ARBA" id="ARBA00020295"/>
    </source>
</evidence>
<evidence type="ECO:0000313" key="13">
    <source>
        <dbReference type="Proteomes" id="UP001494902"/>
    </source>
</evidence>
<evidence type="ECO:0000256" key="3">
    <source>
        <dbReference type="ARBA" id="ARBA00012560"/>
    </source>
</evidence>
<evidence type="ECO:0000256" key="10">
    <source>
        <dbReference type="RuleBase" id="RU361207"/>
    </source>
</evidence>
<evidence type="ECO:0000256" key="6">
    <source>
        <dbReference type="ARBA" id="ARBA00022679"/>
    </source>
</evidence>
<dbReference type="GO" id="GO:0004134">
    <property type="term" value="F:4-alpha-glucanotransferase activity"/>
    <property type="evidence" value="ECO:0007669"/>
    <property type="project" value="UniProtKB-EC"/>
</dbReference>
<dbReference type="EMBL" id="JBEDNQ010000015">
    <property type="protein sequence ID" value="MEQ3554630.1"/>
    <property type="molecule type" value="Genomic_DNA"/>
</dbReference>
<evidence type="ECO:0000256" key="9">
    <source>
        <dbReference type="ARBA" id="ARBA00031501"/>
    </source>
</evidence>
<evidence type="ECO:0000256" key="5">
    <source>
        <dbReference type="ARBA" id="ARBA00022676"/>
    </source>
</evidence>
<dbReference type="Proteomes" id="UP001494902">
    <property type="component" value="Unassembled WGS sequence"/>
</dbReference>
<dbReference type="InterPro" id="IPR017853">
    <property type="entry name" value="GH"/>
</dbReference>
<reference evidence="12 13" key="1">
    <citation type="submission" date="2024-03" db="EMBL/GenBank/DDBJ databases">
        <title>Draft genome sequence of Pseudonocardia nematodicida JCM 31783.</title>
        <authorList>
            <person name="Butdee W."/>
            <person name="Duangmal K."/>
        </authorList>
    </citation>
    <scope>NUCLEOTIDE SEQUENCE [LARGE SCALE GENOMIC DNA]</scope>
    <source>
        <strain evidence="12 13">JCM 31783</strain>
    </source>
</reference>